<feature type="compositionally biased region" description="Polar residues" evidence="1">
    <location>
        <begin position="1"/>
        <end position="23"/>
    </location>
</feature>
<organism evidence="2 3">
    <name type="scientific">Agrocybe chaxingu</name>
    <dbReference type="NCBI Taxonomy" id="84603"/>
    <lineage>
        <taxon>Eukaryota</taxon>
        <taxon>Fungi</taxon>
        <taxon>Dikarya</taxon>
        <taxon>Basidiomycota</taxon>
        <taxon>Agaricomycotina</taxon>
        <taxon>Agaricomycetes</taxon>
        <taxon>Agaricomycetidae</taxon>
        <taxon>Agaricales</taxon>
        <taxon>Agaricineae</taxon>
        <taxon>Strophariaceae</taxon>
        <taxon>Agrocybe</taxon>
    </lineage>
</organism>
<gene>
    <name evidence="2" type="ORF">NLJ89_g9331</name>
</gene>
<sequence>MSSSAESFTGTSKKPNAQPQLTAGEQARLLIQQGWAEAAMNDPASVVVKSEECDYIGIRYSPDGKRTVTTGGDVKKDGSN</sequence>
<dbReference type="Proteomes" id="UP001148786">
    <property type="component" value="Unassembled WGS sequence"/>
</dbReference>
<reference evidence="2" key="1">
    <citation type="submission" date="2022-07" db="EMBL/GenBank/DDBJ databases">
        <title>Genome Sequence of Agrocybe chaxingu.</title>
        <authorList>
            <person name="Buettner E."/>
        </authorList>
    </citation>
    <scope>NUCLEOTIDE SEQUENCE</scope>
    <source>
        <strain evidence="2">MP-N11</strain>
    </source>
</reference>
<name>A0A9W8JSN1_9AGAR</name>
<accession>A0A9W8JSN1</accession>
<dbReference type="EMBL" id="JANKHO010001433">
    <property type="protein sequence ID" value="KAJ3501454.1"/>
    <property type="molecule type" value="Genomic_DNA"/>
</dbReference>
<dbReference type="AlphaFoldDB" id="A0A9W8JSN1"/>
<proteinExistence type="predicted"/>
<evidence type="ECO:0000313" key="2">
    <source>
        <dbReference type="EMBL" id="KAJ3501454.1"/>
    </source>
</evidence>
<evidence type="ECO:0000256" key="1">
    <source>
        <dbReference type="SAM" id="MobiDB-lite"/>
    </source>
</evidence>
<keyword evidence="3" id="KW-1185">Reference proteome</keyword>
<comment type="caution">
    <text evidence="2">The sequence shown here is derived from an EMBL/GenBank/DDBJ whole genome shotgun (WGS) entry which is preliminary data.</text>
</comment>
<protein>
    <submittedName>
        <fullName evidence="2">Uncharacterized protein</fullName>
    </submittedName>
</protein>
<feature type="region of interest" description="Disordered" evidence="1">
    <location>
        <begin position="1"/>
        <end position="25"/>
    </location>
</feature>
<evidence type="ECO:0000313" key="3">
    <source>
        <dbReference type="Proteomes" id="UP001148786"/>
    </source>
</evidence>
<feature type="region of interest" description="Disordered" evidence="1">
    <location>
        <begin position="60"/>
        <end position="80"/>
    </location>
</feature>